<proteinExistence type="predicted"/>
<dbReference type="AlphaFoldDB" id="A0A5J4W6T8"/>
<protein>
    <submittedName>
        <fullName evidence="3">Uncharacterized protein</fullName>
    </submittedName>
</protein>
<keyword evidence="2" id="KW-1133">Transmembrane helix</keyword>
<keyword evidence="2" id="KW-0812">Transmembrane</keyword>
<keyword evidence="2" id="KW-0472">Membrane</keyword>
<feature type="region of interest" description="Disordered" evidence="1">
    <location>
        <begin position="1"/>
        <end position="20"/>
    </location>
</feature>
<feature type="compositionally biased region" description="Low complexity" evidence="1">
    <location>
        <begin position="332"/>
        <end position="356"/>
    </location>
</feature>
<feature type="region of interest" description="Disordered" evidence="1">
    <location>
        <begin position="304"/>
        <end position="373"/>
    </location>
</feature>
<evidence type="ECO:0000256" key="1">
    <source>
        <dbReference type="SAM" id="MobiDB-lite"/>
    </source>
</evidence>
<sequence length="481" mass="54200">MNNQIGINNRYSNDEQLGEGQGTDRIYSIDFPVSGLSSLLSRMYLYIDQISKMDIDDILISDVYMQQFGGGNSSGIGPIGGSSQYSQNQTNQKGRGNTNDQIRYMVSAIRNDLNDGLKQITELIMQSGVSTIELSKSVLIYSVIGCSVIQLFMVVINAIPWSQDVVRATLHSRKLLMLLPTGGRGKGDEKVEKEMALLSSMRTGYPLLDKGREHIVESALVLIDGIKSQEPTSQLLSFHSNLIQIVYKQFTDEEREMIQRKYKGSRNVKGKDILLAGSGDMSTNAENWLIQSVDKYKNFDNYIDTDGDEDDDDEGKKNKQKIGNNAKIGDNQMQQQEQQMDEQQLMQQQQALLQKQQQEEEDKQQQSLADKQKQAQLINTVNDPAQHNFKTHAKEHIILRQRLTVIGDLLKIQNDSGASKMIAKRNLIKLFDGHFTNADMCFGNTIPKDEKEDVKNDQLSNKNDDSQLMGNKDEGNLNDGW</sequence>
<accession>A0A5J4W6T8</accession>
<evidence type="ECO:0000256" key="2">
    <source>
        <dbReference type="SAM" id="Phobius"/>
    </source>
</evidence>
<evidence type="ECO:0000313" key="4">
    <source>
        <dbReference type="Proteomes" id="UP000324800"/>
    </source>
</evidence>
<feature type="compositionally biased region" description="Polar residues" evidence="1">
    <location>
        <begin position="1"/>
        <end position="15"/>
    </location>
</feature>
<organism evidence="3 4">
    <name type="scientific">Streblomastix strix</name>
    <dbReference type="NCBI Taxonomy" id="222440"/>
    <lineage>
        <taxon>Eukaryota</taxon>
        <taxon>Metamonada</taxon>
        <taxon>Preaxostyla</taxon>
        <taxon>Oxymonadida</taxon>
        <taxon>Streblomastigidae</taxon>
        <taxon>Streblomastix</taxon>
    </lineage>
</organism>
<evidence type="ECO:0000313" key="3">
    <source>
        <dbReference type="EMBL" id="KAA6390223.1"/>
    </source>
</evidence>
<comment type="caution">
    <text evidence="3">The sequence shown here is derived from an EMBL/GenBank/DDBJ whole genome shotgun (WGS) entry which is preliminary data.</text>
</comment>
<feature type="region of interest" description="Disordered" evidence="1">
    <location>
        <begin position="446"/>
        <end position="481"/>
    </location>
</feature>
<gene>
    <name evidence="3" type="ORF">EZS28_014249</name>
</gene>
<feature type="compositionally biased region" description="Polar residues" evidence="1">
    <location>
        <begin position="457"/>
        <end position="469"/>
    </location>
</feature>
<name>A0A5J4W6T8_9EUKA</name>
<dbReference type="EMBL" id="SNRW01003294">
    <property type="protein sequence ID" value="KAA6390223.1"/>
    <property type="molecule type" value="Genomic_DNA"/>
</dbReference>
<feature type="compositionally biased region" description="Basic and acidic residues" evidence="1">
    <location>
        <begin position="447"/>
        <end position="456"/>
    </location>
</feature>
<feature type="transmembrane region" description="Helical" evidence="2">
    <location>
        <begin position="138"/>
        <end position="161"/>
    </location>
</feature>
<dbReference type="Proteomes" id="UP000324800">
    <property type="component" value="Unassembled WGS sequence"/>
</dbReference>
<reference evidence="3 4" key="1">
    <citation type="submission" date="2019-03" db="EMBL/GenBank/DDBJ databases">
        <title>Single cell metagenomics reveals metabolic interactions within the superorganism composed of flagellate Streblomastix strix and complex community of Bacteroidetes bacteria on its surface.</title>
        <authorList>
            <person name="Treitli S.C."/>
            <person name="Kolisko M."/>
            <person name="Husnik F."/>
            <person name="Keeling P."/>
            <person name="Hampl V."/>
        </authorList>
    </citation>
    <scope>NUCLEOTIDE SEQUENCE [LARGE SCALE GENOMIC DNA]</scope>
    <source>
        <strain evidence="3">ST1C</strain>
    </source>
</reference>
<feature type="compositionally biased region" description="Acidic residues" evidence="1">
    <location>
        <begin position="304"/>
        <end position="313"/>
    </location>
</feature>